<protein>
    <submittedName>
        <fullName evidence="1">Uncharacterized protein</fullName>
    </submittedName>
</protein>
<proteinExistence type="predicted"/>
<evidence type="ECO:0000313" key="2">
    <source>
        <dbReference type="Proteomes" id="UP000324800"/>
    </source>
</evidence>
<dbReference type="AlphaFoldDB" id="A0A5J4UMM4"/>
<name>A0A5J4UMM4_9EUKA</name>
<dbReference type="EMBL" id="SNRW01014643">
    <property type="protein sequence ID" value="KAA6371250.1"/>
    <property type="molecule type" value="Genomic_DNA"/>
</dbReference>
<accession>A0A5J4UMM4</accession>
<organism evidence="1 2">
    <name type="scientific">Streblomastix strix</name>
    <dbReference type="NCBI Taxonomy" id="222440"/>
    <lineage>
        <taxon>Eukaryota</taxon>
        <taxon>Metamonada</taxon>
        <taxon>Preaxostyla</taxon>
        <taxon>Oxymonadida</taxon>
        <taxon>Streblomastigidae</taxon>
        <taxon>Streblomastix</taxon>
    </lineage>
</organism>
<comment type="caution">
    <text evidence="1">The sequence shown here is derived from an EMBL/GenBank/DDBJ whole genome shotgun (WGS) entry which is preliminary data.</text>
</comment>
<gene>
    <name evidence="1" type="ORF">EZS28_033223</name>
</gene>
<reference evidence="1 2" key="1">
    <citation type="submission" date="2019-03" db="EMBL/GenBank/DDBJ databases">
        <title>Single cell metagenomics reveals metabolic interactions within the superorganism composed of flagellate Streblomastix strix and complex community of Bacteroidetes bacteria on its surface.</title>
        <authorList>
            <person name="Treitli S.C."/>
            <person name="Kolisko M."/>
            <person name="Husnik F."/>
            <person name="Keeling P."/>
            <person name="Hampl V."/>
        </authorList>
    </citation>
    <scope>NUCLEOTIDE SEQUENCE [LARGE SCALE GENOMIC DNA]</scope>
    <source>
        <strain evidence="1">ST1C</strain>
    </source>
</reference>
<evidence type="ECO:0000313" key="1">
    <source>
        <dbReference type="EMBL" id="KAA6371250.1"/>
    </source>
</evidence>
<dbReference type="Proteomes" id="UP000324800">
    <property type="component" value="Unassembled WGS sequence"/>
</dbReference>
<sequence>MSNVCIDEALLNAACLSEFLELYTYIHKRESKPIIDGIDNQIIVESYYLQDYVKDNDDKLNVQPHHPTPITPITVAAEVITIPLYRLTQPLLPQNINDGGIKFYKLRYKVEYNIGLYLREDFMGFVFTDFPEELQPFSNQALVLGVSIGSVDQVTSIKGNAHIAIAGVYYTDYEPLQRATSDVNGDGKIYIVDDQHINSIIDGMKSMSWEQDVVQKQTEAIGDGVQPYDQSQPVSLSYCFNNNTKLMNNNIFGPLRATYFAKDGPIRTINFQVEFSSQDVNNVFKVFQTMCSDLQSRLLKFFPIKTSHTSFAGMIQINGNGTPYVVVNQGFRYYPMDLCDFSGSQLIDPQPQEQNQNNITSNGLSVSHIDSAIMQHDILPPMPIPPSVFPQYTVTEVSRDQLLALAYIPYDLDAFKIYIIDDIVNELVTLNMYLRQKAFTQTKQYLLSMSESIDPKRTLLFSVMILYDFNTGPTQDIPSAYLTVGEIDNPVRWYIQISSELKTEKFVNNYFGGSYFV</sequence>